<dbReference type="Proteomes" id="UP000322079">
    <property type="component" value="Chromosome"/>
</dbReference>
<organism evidence="1 2">
    <name type="scientific">Chromobacterium paludis</name>
    <dbReference type="NCBI Taxonomy" id="2605945"/>
    <lineage>
        <taxon>Bacteria</taxon>
        <taxon>Pseudomonadati</taxon>
        <taxon>Pseudomonadota</taxon>
        <taxon>Betaproteobacteria</taxon>
        <taxon>Neisseriales</taxon>
        <taxon>Chromobacteriaceae</taxon>
        <taxon>Chromobacterium</taxon>
    </lineage>
</organism>
<protein>
    <recommendedName>
        <fullName evidence="3">Nucleotidyltransferase domain-containing protein</fullName>
    </recommendedName>
</protein>
<gene>
    <name evidence="1" type="ORF">FYK34_06205</name>
</gene>
<name>A0A5C1DEI9_9NEIS</name>
<evidence type="ECO:0000313" key="1">
    <source>
        <dbReference type="EMBL" id="QEL55185.1"/>
    </source>
</evidence>
<dbReference type="AlphaFoldDB" id="A0A5C1DEI9"/>
<accession>A0A5C1DEI9</accession>
<dbReference type="SUPFAM" id="SSF81301">
    <property type="entry name" value="Nucleotidyltransferase"/>
    <property type="match status" value="1"/>
</dbReference>
<dbReference type="InterPro" id="IPR043519">
    <property type="entry name" value="NT_sf"/>
</dbReference>
<evidence type="ECO:0008006" key="3">
    <source>
        <dbReference type="Google" id="ProtNLM"/>
    </source>
</evidence>
<sequence>MIRQRIIANLREFAISLGQMAEGTQWHLFGSVDRDEPDAADIDLMILCTGDDQADTLRRAIDPDAFLLPLHLALMTFDEAAEIDAVSTQHSSTIFP</sequence>
<dbReference type="EMBL" id="CP043473">
    <property type="protein sequence ID" value="QEL55185.1"/>
    <property type="molecule type" value="Genomic_DNA"/>
</dbReference>
<keyword evidence="2" id="KW-1185">Reference proteome</keyword>
<reference evidence="1 2" key="1">
    <citation type="submission" date="2019-08" db="EMBL/GenBank/DDBJ databases">
        <title>Chromobacterium paludis, a novel bacterium isolated from a Maryland marsh pond.</title>
        <authorList>
            <person name="Blackburn M.B."/>
            <person name="Gundersen-Rindal D.E."/>
        </authorList>
    </citation>
    <scope>NUCLEOTIDE SEQUENCE [LARGE SCALE GENOMIC DNA]</scope>
    <source>
        <strain evidence="2">IIBBL 257-1</strain>
    </source>
</reference>
<dbReference type="RefSeq" id="WP_149295555.1">
    <property type="nucleotide sequence ID" value="NZ_CP043473.1"/>
</dbReference>
<evidence type="ECO:0000313" key="2">
    <source>
        <dbReference type="Proteomes" id="UP000322079"/>
    </source>
</evidence>
<proteinExistence type="predicted"/>
<dbReference type="KEGG" id="chrm:FYK34_06205"/>